<dbReference type="EMBL" id="LIBO01000147">
    <property type="protein sequence ID" value="KRO62047.1"/>
    <property type="molecule type" value="Genomic_DNA"/>
</dbReference>
<comment type="caution">
    <text evidence="3">The sequence shown here is derived from an EMBL/GenBank/DDBJ whole genome shotgun (WGS) entry which is preliminary data.</text>
</comment>
<keyword evidence="2" id="KW-0472">Membrane</keyword>
<evidence type="ECO:0000313" key="4">
    <source>
        <dbReference type="Proteomes" id="UP000051269"/>
    </source>
</evidence>
<evidence type="ECO:0000256" key="2">
    <source>
        <dbReference type="SAM" id="Phobius"/>
    </source>
</evidence>
<sequence>MSETSTSISQRRHPYLPGLWLAAGFLGLASLAFLLRPLGVTSDTVTDSAAKVRLEKIAKLRTEQDKLADSFGWVDKAKGIGHIPIAQAMDLVIPQLRTAQPRPAYPITTIQLSAITAAGAPLYPELPPVDPNAIAAAIQADGGATPAPAPLQPSKKP</sequence>
<feature type="region of interest" description="Disordered" evidence="1">
    <location>
        <begin position="138"/>
        <end position="157"/>
    </location>
</feature>
<gene>
    <name evidence="3" type="ORF">ABR82_08875</name>
</gene>
<dbReference type="AlphaFoldDB" id="A0A0R2RHB4"/>
<keyword evidence="2" id="KW-1133">Transmembrane helix</keyword>
<accession>A0A0R2RHB4</accession>
<feature type="transmembrane region" description="Helical" evidence="2">
    <location>
        <begin position="15"/>
        <end position="35"/>
    </location>
</feature>
<evidence type="ECO:0000256" key="1">
    <source>
        <dbReference type="SAM" id="MobiDB-lite"/>
    </source>
</evidence>
<dbReference type="Proteomes" id="UP000051269">
    <property type="component" value="Unassembled WGS sequence"/>
</dbReference>
<organism evidence="3 4">
    <name type="scientific">Verrucomicrobia subdivision 6 bacterium BACL9 MAG-120507-bin52</name>
    <dbReference type="NCBI Taxonomy" id="1655590"/>
    <lineage>
        <taxon>Bacteria</taxon>
        <taxon>Pseudomonadati</taxon>
        <taxon>Verrucomicrobiota</taxon>
        <taxon>Verrucomicrobiia</taxon>
        <taxon>Verrucomicrobiales</taxon>
        <taxon>Verrucomicrobia subdivision 6</taxon>
    </lineage>
</organism>
<name>A0A0R2RHB4_9BACT</name>
<keyword evidence="2" id="KW-0812">Transmembrane</keyword>
<reference evidence="3 4" key="1">
    <citation type="submission" date="2015-10" db="EMBL/GenBank/DDBJ databases">
        <title>Metagenome-Assembled Genomes uncover a global brackish microbiome.</title>
        <authorList>
            <person name="Hugerth L.W."/>
            <person name="Larsson J."/>
            <person name="Alneberg J."/>
            <person name="Lindh M.V."/>
            <person name="Legrand C."/>
            <person name="Pinhassi J."/>
            <person name="Andersson A.F."/>
        </authorList>
    </citation>
    <scope>NUCLEOTIDE SEQUENCE [LARGE SCALE GENOMIC DNA]</scope>
    <source>
        <strain evidence="3">BACL18 MAG-120507-bin52</strain>
    </source>
</reference>
<protein>
    <submittedName>
        <fullName evidence="3">Uncharacterized protein</fullName>
    </submittedName>
</protein>
<proteinExistence type="predicted"/>
<evidence type="ECO:0000313" key="3">
    <source>
        <dbReference type="EMBL" id="KRO62047.1"/>
    </source>
</evidence>